<keyword evidence="4" id="KW-0687">Ribonucleoprotein</keyword>
<name>A0A0U1QNX2_9BACL</name>
<dbReference type="HAMAP" id="MF_00574">
    <property type="entry name" value="Ribosomal_eL8_Bact"/>
    <property type="match status" value="1"/>
</dbReference>
<dbReference type="EMBL" id="AFVQ02000096">
    <property type="protein sequence ID" value="KLI02509.1"/>
    <property type="molecule type" value="Genomic_DNA"/>
</dbReference>
<gene>
    <name evidence="4" type="ORF">SINU_07815</name>
</gene>
<dbReference type="RefSeq" id="WP_010026427.1">
    <property type="nucleotide sequence ID" value="NZ_AFVQ02000096.1"/>
</dbReference>
<keyword evidence="1 2" id="KW-0694">RNA-binding</keyword>
<dbReference type="SUPFAM" id="SSF55315">
    <property type="entry name" value="L30e-like"/>
    <property type="match status" value="1"/>
</dbReference>
<sequence>MSYEKVTQSKNDVIIGTKQAIKALKENRVKEVIIAEDADLRVTNKVLTLAEELKVPVSTVASMKKLGQACGIEVGASAVAIKK</sequence>
<dbReference type="InterPro" id="IPR004038">
    <property type="entry name" value="Ribosomal_eL8/eL30/eS12/Gad45"/>
</dbReference>
<comment type="similarity">
    <text evidence="2">Belongs to the eukaryotic ribosomal protein eL8 family.</text>
</comment>
<accession>A0A0U1QNX2</accession>
<dbReference type="Pfam" id="PF01248">
    <property type="entry name" value="Ribosomal_L7Ae"/>
    <property type="match status" value="1"/>
</dbReference>
<dbReference type="Gene3D" id="3.30.1330.30">
    <property type="match status" value="1"/>
</dbReference>
<evidence type="ECO:0000259" key="3">
    <source>
        <dbReference type="Pfam" id="PF01248"/>
    </source>
</evidence>
<comment type="caution">
    <text evidence="4">The sequence shown here is derived from an EMBL/GenBank/DDBJ whole genome shotgun (WGS) entry which is preliminary data.</text>
</comment>
<evidence type="ECO:0000313" key="4">
    <source>
        <dbReference type="EMBL" id="KLI02509.1"/>
    </source>
</evidence>
<dbReference type="GO" id="GO:0003723">
    <property type="term" value="F:RNA binding"/>
    <property type="evidence" value="ECO:0007669"/>
    <property type="project" value="UniProtKB-UniRule"/>
</dbReference>
<evidence type="ECO:0000313" key="5">
    <source>
        <dbReference type="Proteomes" id="UP000035553"/>
    </source>
</evidence>
<dbReference type="GO" id="GO:0005840">
    <property type="term" value="C:ribosome"/>
    <property type="evidence" value="ECO:0007669"/>
    <property type="project" value="UniProtKB-KW"/>
</dbReference>
<dbReference type="InterPro" id="IPR023460">
    <property type="entry name" value="RNA_bf_YbxF-like"/>
</dbReference>
<dbReference type="OrthoDB" id="2353623at2"/>
<dbReference type="STRING" id="1069536.SINU_07815"/>
<feature type="domain" description="Ribosomal protein eL8/eL30/eS12/Gadd45" evidence="3">
    <location>
        <begin position="5"/>
        <end position="82"/>
    </location>
</feature>
<proteinExistence type="inferred from homology"/>
<dbReference type="NCBIfam" id="NF010125">
    <property type="entry name" value="PRK13602.1"/>
    <property type="match status" value="1"/>
</dbReference>
<dbReference type="AlphaFoldDB" id="A0A0U1QNX2"/>
<reference evidence="4 5" key="1">
    <citation type="journal article" date="2011" name="J. Bacteriol.">
        <title>Draft genome sequence of Sporolactobacillus inulinus strain CASD, an efficient D-lactic acid-producing bacterium with high-concentration lactate tolerance capability.</title>
        <authorList>
            <person name="Yu B."/>
            <person name="Su F."/>
            <person name="Wang L."/>
            <person name="Xu K."/>
            <person name="Zhao B."/>
            <person name="Xu P."/>
        </authorList>
    </citation>
    <scope>NUCLEOTIDE SEQUENCE [LARGE SCALE GENOMIC DNA]</scope>
    <source>
        <strain evidence="4 5">CASD</strain>
    </source>
</reference>
<dbReference type="Proteomes" id="UP000035553">
    <property type="component" value="Unassembled WGS sequence"/>
</dbReference>
<organism evidence="4 5">
    <name type="scientific">Sporolactobacillus inulinus CASD</name>
    <dbReference type="NCBI Taxonomy" id="1069536"/>
    <lineage>
        <taxon>Bacteria</taxon>
        <taxon>Bacillati</taxon>
        <taxon>Bacillota</taxon>
        <taxon>Bacilli</taxon>
        <taxon>Bacillales</taxon>
        <taxon>Sporolactobacillaceae</taxon>
        <taxon>Sporolactobacillus</taxon>
    </lineage>
</organism>
<keyword evidence="4" id="KW-0689">Ribosomal protein</keyword>
<protein>
    <recommendedName>
        <fullName evidence="2">RNA-binding protein SINU_07815</fullName>
    </recommendedName>
    <alternativeName>
        <fullName evidence="2">Ribosomal protein eL8-like</fullName>
    </alternativeName>
</protein>
<evidence type="ECO:0000256" key="1">
    <source>
        <dbReference type="ARBA" id="ARBA00022884"/>
    </source>
</evidence>
<keyword evidence="5" id="KW-1185">Reference proteome</keyword>
<dbReference type="InterPro" id="IPR029064">
    <property type="entry name" value="Ribosomal_eL30-like_sf"/>
</dbReference>
<evidence type="ECO:0000256" key="2">
    <source>
        <dbReference type="HAMAP-Rule" id="MF_00574"/>
    </source>
</evidence>